<dbReference type="AlphaFoldDB" id="A0A848LX19"/>
<reference evidence="3 4" key="1">
    <citation type="submission" date="2020-04" db="EMBL/GenBank/DDBJ databases">
        <title>Draft genome of Pyxidicoccus fallax type strain.</title>
        <authorList>
            <person name="Whitworth D.E."/>
        </authorList>
    </citation>
    <scope>NUCLEOTIDE SEQUENCE [LARGE SCALE GENOMIC DNA]</scope>
    <source>
        <strain evidence="3 4">DSM 14698</strain>
    </source>
</reference>
<feature type="signal peptide" evidence="2">
    <location>
        <begin position="1"/>
        <end position="19"/>
    </location>
</feature>
<evidence type="ECO:0008006" key="5">
    <source>
        <dbReference type="Google" id="ProtNLM"/>
    </source>
</evidence>
<comment type="caution">
    <text evidence="3">The sequence shown here is derived from an EMBL/GenBank/DDBJ whole genome shotgun (WGS) entry which is preliminary data.</text>
</comment>
<evidence type="ECO:0000313" key="3">
    <source>
        <dbReference type="EMBL" id="NMO22326.1"/>
    </source>
</evidence>
<dbReference type="RefSeq" id="WP_169351474.1">
    <property type="nucleotide sequence ID" value="NZ_JABBJJ010000410.1"/>
</dbReference>
<evidence type="ECO:0000313" key="4">
    <source>
        <dbReference type="Proteomes" id="UP000518300"/>
    </source>
</evidence>
<proteinExistence type="predicted"/>
<evidence type="ECO:0000256" key="1">
    <source>
        <dbReference type="SAM" id="MobiDB-lite"/>
    </source>
</evidence>
<gene>
    <name evidence="3" type="ORF">HG543_46845</name>
</gene>
<feature type="region of interest" description="Disordered" evidence="1">
    <location>
        <begin position="25"/>
        <end position="53"/>
    </location>
</feature>
<protein>
    <recommendedName>
        <fullName evidence="5">Lipoprotein</fullName>
    </recommendedName>
</protein>
<organism evidence="3 4">
    <name type="scientific">Pyxidicoccus fallax</name>
    <dbReference type="NCBI Taxonomy" id="394095"/>
    <lineage>
        <taxon>Bacteria</taxon>
        <taxon>Pseudomonadati</taxon>
        <taxon>Myxococcota</taxon>
        <taxon>Myxococcia</taxon>
        <taxon>Myxococcales</taxon>
        <taxon>Cystobacterineae</taxon>
        <taxon>Myxococcaceae</taxon>
        <taxon>Pyxidicoccus</taxon>
    </lineage>
</organism>
<keyword evidence="4" id="KW-1185">Reference proteome</keyword>
<sequence>MRRLTLLLGLMLVAPGCHLAVHDVPTYPRQAPRPPPPGRPMPQPRPPPPPPSRQEVIEVKEIHASRVSARVIYAKEVKARDGRVGRIIRGEPRRENWGGSELKVRKVSADVIYAKEIHADWVEAEEIHAKEVKFGR</sequence>
<accession>A0A848LX19</accession>
<keyword evidence="2" id="KW-0732">Signal</keyword>
<dbReference type="Proteomes" id="UP000518300">
    <property type="component" value="Unassembled WGS sequence"/>
</dbReference>
<evidence type="ECO:0000256" key="2">
    <source>
        <dbReference type="SAM" id="SignalP"/>
    </source>
</evidence>
<feature type="chain" id="PRO_5032499669" description="Lipoprotein" evidence="2">
    <location>
        <begin position="20"/>
        <end position="136"/>
    </location>
</feature>
<feature type="compositionally biased region" description="Pro residues" evidence="1">
    <location>
        <begin position="31"/>
        <end position="52"/>
    </location>
</feature>
<name>A0A848LX19_9BACT</name>
<dbReference type="EMBL" id="JABBJJ010000410">
    <property type="protein sequence ID" value="NMO22326.1"/>
    <property type="molecule type" value="Genomic_DNA"/>
</dbReference>